<gene>
    <name evidence="2" type="ORF">NDI37_10410</name>
</gene>
<dbReference type="Gene3D" id="2.160.20.80">
    <property type="entry name" value="E3 ubiquitin-protein ligase SopA"/>
    <property type="match status" value="1"/>
</dbReference>
<dbReference type="PANTHER" id="PTHR47200">
    <property type="entry name" value="THYLAKOID LUMENAL 15 KDA PROTEIN 1, CHLOROPLASTIC"/>
    <property type="match status" value="1"/>
</dbReference>
<dbReference type="SUPFAM" id="SSF141571">
    <property type="entry name" value="Pentapeptide repeat-like"/>
    <property type="match status" value="1"/>
</dbReference>
<evidence type="ECO:0000256" key="1">
    <source>
        <dbReference type="SAM" id="SignalP"/>
    </source>
</evidence>
<proteinExistence type="predicted"/>
<dbReference type="Pfam" id="PF00805">
    <property type="entry name" value="Pentapeptide"/>
    <property type="match status" value="2"/>
</dbReference>
<feature type="chain" id="PRO_5046985963" evidence="1">
    <location>
        <begin position="29"/>
        <end position="169"/>
    </location>
</feature>
<organism evidence="2 3">
    <name type="scientific">Funiculus sociatus GB2-A5</name>
    <dbReference type="NCBI Taxonomy" id="2933946"/>
    <lineage>
        <taxon>Bacteria</taxon>
        <taxon>Bacillati</taxon>
        <taxon>Cyanobacteriota</taxon>
        <taxon>Cyanophyceae</taxon>
        <taxon>Coleofasciculales</taxon>
        <taxon>Coleofasciculaceae</taxon>
        <taxon>Funiculus</taxon>
    </lineage>
</organism>
<name>A0ABV0JNB3_9CYAN</name>
<feature type="signal peptide" evidence="1">
    <location>
        <begin position="1"/>
        <end position="28"/>
    </location>
</feature>
<dbReference type="InterPro" id="IPR001646">
    <property type="entry name" value="5peptide_repeat"/>
</dbReference>
<evidence type="ECO:0000313" key="2">
    <source>
        <dbReference type="EMBL" id="MEP0864882.1"/>
    </source>
</evidence>
<dbReference type="Proteomes" id="UP001442494">
    <property type="component" value="Unassembled WGS sequence"/>
</dbReference>
<dbReference type="InterPro" id="IPR044213">
    <property type="entry name" value="At2g44920-like"/>
</dbReference>
<dbReference type="EMBL" id="JAMPKK010000018">
    <property type="protein sequence ID" value="MEP0864882.1"/>
    <property type="molecule type" value="Genomic_DNA"/>
</dbReference>
<keyword evidence="1" id="KW-0732">Signal</keyword>
<keyword evidence="3" id="KW-1185">Reference proteome</keyword>
<accession>A0ABV0JNB3</accession>
<dbReference type="RefSeq" id="WP_190425613.1">
    <property type="nucleotide sequence ID" value="NZ_JAMPKK010000018.1"/>
</dbReference>
<comment type="caution">
    <text evidence="2">The sequence shown here is derived from an EMBL/GenBank/DDBJ whole genome shotgun (WGS) entry which is preliminary data.</text>
</comment>
<dbReference type="PANTHER" id="PTHR47200:SF2">
    <property type="entry name" value="THYLAKOID LUMENAL 15 KDA PROTEIN 1, CHLOROPLASTIC"/>
    <property type="match status" value="1"/>
</dbReference>
<protein>
    <submittedName>
        <fullName evidence="2">Pentapeptide repeat-containing protein</fullName>
    </submittedName>
</protein>
<evidence type="ECO:0000313" key="3">
    <source>
        <dbReference type="Proteomes" id="UP001442494"/>
    </source>
</evidence>
<sequence>MNFRLNNRISTILLGLLLVAIASLTAFGAIATPALAEDYNKEFLIGADFSGKVLTDSSFTKANLRSSNLSHTDLRGVSFFGANLESANLEGADLRNATLDTARFTNANLTNAILEGAFAFNSKFEGAIIDGADFTDVLFRQDVQKQLCKTAKGTNPTTGRETRATLFCP</sequence>
<reference evidence="2 3" key="1">
    <citation type="submission" date="2022-04" db="EMBL/GenBank/DDBJ databases">
        <title>Positive selection, recombination, and allopatry shape intraspecific diversity of widespread and dominant cyanobacteria.</title>
        <authorList>
            <person name="Wei J."/>
            <person name="Shu W."/>
            <person name="Hu C."/>
        </authorList>
    </citation>
    <scope>NUCLEOTIDE SEQUENCE [LARGE SCALE GENOMIC DNA]</scope>
    <source>
        <strain evidence="2 3">GB2-A5</strain>
    </source>
</reference>